<proteinExistence type="predicted"/>
<evidence type="ECO:0000313" key="2">
    <source>
        <dbReference type="Proteomes" id="UP000193642"/>
    </source>
</evidence>
<accession>A0A1Y2CM91</accession>
<protein>
    <submittedName>
        <fullName evidence="1">Uncharacterized protein</fullName>
    </submittedName>
</protein>
<keyword evidence="2" id="KW-1185">Reference proteome</keyword>
<name>A0A1Y2CM91_9FUNG</name>
<evidence type="ECO:0000313" key="1">
    <source>
        <dbReference type="EMBL" id="ORY48130.1"/>
    </source>
</evidence>
<organism evidence="1 2">
    <name type="scientific">Rhizoclosmatium globosum</name>
    <dbReference type="NCBI Taxonomy" id="329046"/>
    <lineage>
        <taxon>Eukaryota</taxon>
        <taxon>Fungi</taxon>
        <taxon>Fungi incertae sedis</taxon>
        <taxon>Chytridiomycota</taxon>
        <taxon>Chytridiomycota incertae sedis</taxon>
        <taxon>Chytridiomycetes</taxon>
        <taxon>Chytridiales</taxon>
        <taxon>Chytriomycetaceae</taxon>
        <taxon>Rhizoclosmatium</taxon>
    </lineage>
</organism>
<dbReference type="EMBL" id="MCGO01000012">
    <property type="protein sequence ID" value="ORY48130.1"/>
    <property type="molecule type" value="Genomic_DNA"/>
</dbReference>
<comment type="caution">
    <text evidence="1">The sequence shown here is derived from an EMBL/GenBank/DDBJ whole genome shotgun (WGS) entry which is preliminary data.</text>
</comment>
<gene>
    <name evidence="1" type="ORF">BCR33DRAFT_714553</name>
</gene>
<reference evidence="1 2" key="1">
    <citation type="submission" date="2016-07" db="EMBL/GenBank/DDBJ databases">
        <title>Pervasive Adenine N6-methylation of Active Genes in Fungi.</title>
        <authorList>
            <consortium name="DOE Joint Genome Institute"/>
            <person name="Mondo S.J."/>
            <person name="Dannebaum R.O."/>
            <person name="Kuo R.C."/>
            <person name="Labutti K."/>
            <person name="Haridas S."/>
            <person name="Kuo A."/>
            <person name="Salamov A."/>
            <person name="Ahrendt S.R."/>
            <person name="Lipzen A."/>
            <person name="Sullivan W."/>
            <person name="Andreopoulos W.B."/>
            <person name="Clum A."/>
            <person name="Lindquist E."/>
            <person name="Daum C."/>
            <person name="Ramamoorthy G.K."/>
            <person name="Gryganskyi A."/>
            <person name="Culley D."/>
            <person name="Magnuson J.K."/>
            <person name="James T.Y."/>
            <person name="O'Malley M.A."/>
            <person name="Stajich J.E."/>
            <person name="Spatafora J.W."/>
            <person name="Visel A."/>
            <person name="Grigoriev I.V."/>
        </authorList>
    </citation>
    <scope>NUCLEOTIDE SEQUENCE [LARGE SCALE GENOMIC DNA]</scope>
    <source>
        <strain evidence="1 2">JEL800</strain>
    </source>
</reference>
<dbReference type="Proteomes" id="UP000193642">
    <property type="component" value="Unassembled WGS sequence"/>
</dbReference>
<dbReference type="AlphaFoldDB" id="A0A1Y2CM91"/>
<sequence>MTQNMIAEAPPDILSKIDPTRILFSALHHHHSFTHPDYLSLVIHPPSARVIEIALESLVPPLDTITIYETWLHQLMRYNASKNVVSWSDFWTYQFIHEANRRVQEKYAGKLARGLVEGLEPPIPPPRFKIHSISRGRPCGILRGGPGGMGRTYVQRRTEENDQHNRCSCYGPLLVEVLDAYEQLASETGREVPEKFKITNMMLPLWLQARKAPK</sequence>
<dbReference type="OrthoDB" id="10596939at2759"/>